<evidence type="ECO:0000256" key="3">
    <source>
        <dbReference type="ARBA" id="ARBA00005709"/>
    </source>
</evidence>
<keyword evidence="4" id="KW-0975">Bacterial flagellum</keyword>
<dbReference type="SUPFAM" id="SSF64518">
    <property type="entry name" value="Phase 1 flagellin"/>
    <property type="match status" value="1"/>
</dbReference>
<dbReference type="GO" id="GO:0071973">
    <property type="term" value="P:bacterial-type flagellum-dependent cell motility"/>
    <property type="evidence" value="ECO:0007669"/>
    <property type="project" value="InterPro"/>
</dbReference>
<dbReference type="GO" id="GO:0005198">
    <property type="term" value="F:structural molecule activity"/>
    <property type="evidence" value="ECO:0007669"/>
    <property type="project" value="InterPro"/>
</dbReference>
<keyword evidence="6" id="KW-0969">Cilium</keyword>
<dbReference type="AlphaFoldDB" id="A0A8J3AKM3"/>
<reference evidence="7" key="1">
    <citation type="journal article" date="2019" name="Int. J. Syst. Evol. Microbiol.">
        <title>The Global Catalogue of Microorganisms (GCM) 10K type strain sequencing project: providing services to taxonomists for standard genome sequencing and annotation.</title>
        <authorList>
            <consortium name="The Broad Institute Genomics Platform"/>
            <consortium name="The Broad Institute Genome Sequencing Center for Infectious Disease"/>
            <person name="Wu L."/>
            <person name="Ma J."/>
        </authorList>
    </citation>
    <scope>NUCLEOTIDE SEQUENCE [LARGE SCALE GENOMIC DNA]</scope>
    <source>
        <strain evidence="7">CCM 2767</strain>
    </source>
</reference>
<comment type="similarity">
    <text evidence="3">Belongs to the bacterial flagellin family.</text>
</comment>
<evidence type="ECO:0000256" key="2">
    <source>
        <dbReference type="ARBA" id="ARBA00004613"/>
    </source>
</evidence>
<dbReference type="InterPro" id="IPR013384">
    <property type="entry name" value="Flagell_FlgL"/>
</dbReference>
<evidence type="ECO:0000313" key="7">
    <source>
        <dbReference type="Proteomes" id="UP000642180"/>
    </source>
</evidence>
<keyword evidence="7" id="KW-1185">Reference proteome</keyword>
<feature type="domain" description="Flagellin N-terminal" evidence="5">
    <location>
        <begin position="3"/>
        <end position="141"/>
    </location>
</feature>
<proteinExistence type="inferred from homology"/>
<evidence type="ECO:0000256" key="1">
    <source>
        <dbReference type="ARBA" id="ARBA00004365"/>
    </source>
</evidence>
<dbReference type="PANTHER" id="PTHR42792:SF1">
    <property type="entry name" value="FLAGELLAR HOOK-ASSOCIATED PROTEIN 3"/>
    <property type="match status" value="1"/>
</dbReference>
<comment type="subcellular location">
    <subcellularLocation>
        <location evidence="1">Bacterial flagellum</location>
    </subcellularLocation>
    <subcellularLocation>
        <location evidence="2">Secreted</location>
    </subcellularLocation>
</comment>
<dbReference type="RefSeq" id="WP_188379553.1">
    <property type="nucleotide sequence ID" value="NZ_BMDI01000001.1"/>
</dbReference>
<keyword evidence="6" id="KW-0966">Cell projection</keyword>
<keyword evidence="6" id="KW-0282">Flagellum</keyword>
<dbReference type="GO" id="GO:0009424">
    <property type="term" value="C:bacterial-type flagellum hook"/>
    <property type="evidence" value="ECO:0007669"/>
    <property type="project" value="InterPro"/>
</dbReference>
<gene>
    <name evidence="6" type="primary">flgL</name>
    <name evidence="6" type="ORF">GCM10008066_03430</name>
</gene>
<dbReference type="EMBL" id="BMDI01000001">
    <property type="protein sequence ID" value="GGI16332.1"/>
    <property type="molecule type" value="Genomic_DNA"/>
</dbReference>
<dbReference type="Proteomes" id="UP000642180">
    <property type="component" value="Unassembled WGS sequence"/>
</dbReference>
<protein>
    <submittedName>
        <fullName evidence="6">Flagellar hook-associated protein 3</fullName>
    </submittedName>
</protein>
<organism evidence="6 7">
    <name type="scientific">Oxalicibacterium faecigallinarum</name>
    <dbReference type="NCBI Taxonomy" id="573741"/>
    <lineage>
        <taxon>Bacteria</taxon>
        <taxon>Pseudomonadati</taxon>
        <taxon>Pseudomonadota</taxon>
        <taxon>Betaproteobacteria</taxon>
        <taxon>Burkholderiales</taxon>
        <taxon>Oxalobacteraceae</taxon>
        <taxon>Oxalicibacterium</taxon>
    </lineage>
</organism>
<name>A0A8J3AKM3_9BURK</name>
<accession>A0A8J3AKM3</accession>
<comment type="caution">
    <text evidence="6">The sequence shown here is derived from an EMBL/GenBank/DDBJ whole genome shotgun (WGS) entry which is preliminary data.</text>
</comment>
<dbReference type="NCBIfam" id="TIGR02550">
    <property type="entry name" value="flagell_flgL"/>
    <property type="match status" value="1"/>
</dbReference>
<sequence>MRISTSMIFESGSSRLSDLQSQLMRTQQQISTNKRVLTPADDPIAAASAINLGQAISMNDQFAVNRKNATSTLSEQESILNSVASLLQSVKDAVVGAGNASMSDEQRKLYLAQLNSNYDELLGLANTRDAKGDYVFSGYSTSTAPFTKTDTGATYNGDQGERMMQVGASRQLSTSNSGTQIFESTLTGNGRFTTAASAANTGSGVIDIGSVYDNTLLNGGQYTLNFDVDPLTEEVTYTVTEMPAGTTSAPQAYVSEQPIKINGMQFTIKGNPAAGDTFTVEPSKSQSIFTTIKDLITAINSPGTGEINQAALANALSVANNHIDRTLDTISSTRSSIGSRLNEIENLDNTGTDLKLQYTQTLSDLQDIDLVEAYSLFTQQQYTLQAAQQSYIKLTGLSLFNYI</sequence>
<evidence type="ECO:0000313" key="6">
    <source>
        <dbReference type="EMBL" id="GGI16332.1"/>
    </source>
</evidence>
<dbReference type="InterPro" id="IPR001029">
    <property type="entry name" value="Flagellin_N"/>
</dbReference>
<dbReference type="Gene3D" id="1.20.1330.10">
    <property type="entry name" value="f41 fragment of flagellin, N-terminal domain"/>
    <property type="match status" value="1"/>
</dbReference>
<evidence type="ECO:0000256" key="4">
    <source>
        <dbReference type="ARBA" id="ARBA00023143"/>
    </source>
</evidence>
<dbReference type="GO" id="GO:0005576">
    <property type="term" value="C:extracellular region"/>
    <property type="evidence" value="ECO:0007669"/>
    <property type="project" value="UniProtKB-SubCell"/>
</dbReference>
<evidence type="ECO:0000259" key="5">
    <source>
        <dbReference type="Pfam" id="PF00669"/>
    </source>
</evidence>
<dbReference type="InterPro" id="IPR001492">
    <property type="entry name" value="Flagellin"/>
</dbReference>
<dbReference type="PANTHER" id="PTHR42792">
    <property type="entry name" value="FLAGELLIN"/>
    <property type="match status" value="1"/>
</dbReference>
<dbReference type="Pfam" id="PF00669">
    <property type="entry name" value="Flagellin_N"/>
    <property type="match status" value="1"/>
</dbReference>